<evidence type="ECO:0000259" key="3">
    <source>
        <dbReference type="SMART" id="SM00854"/>
    </source>
</evidence>
<dbReference type="Gene3D" id="3.60.21.10">
    <property type="match status" value="1"/>
</dbReference>
<sequence length="424" mass="47144">MNRKKRLRKKRLRASLLGLIVIIGITAASFAVRGLGSENKNNEEKPSTEQPPQEEPIKEEPIKEEPKPDVIPDITINIKATGDIMFHPSQIDGAYDAATKTYDFHNSFKAVKDILSDADLAIANFEGTTAGNETYSYQGYPLFNAPDEVLDAIKDAGFDVLSTANNHSLDTRKAGLIRTVQQIQSRGMDSIGTYVEKPATRVLIKDVQGIKIAFLSYTEMLNGLDSVMSPQDLDTLINIIDETKMKEDIAYAKQQKADVIVAVLHWGNEYARVQTATQEAVADMLLKEGVDIILGSHPHVIQPAKTLEYDGKTKFVAYSMGNFLSNQRVETLVPYGMSEEISKYTEDGVVIDIEIEKKGKTGEVSIKKIEYIPLWVYKGKTADGGTEHVVYPIMEYIESSEVDANSKTRMNRSYSDTMAQMKAE</sequence>
<dbReference type="PANTHER" id="PTHR33393:SF12">
    <property type="entry name" value="CAPSULE BIOSYNTHESIS PROTEIN CAPA"/>
    <property type="match status" value="1"/>
</dbReference>
<dbReference type="RefSeq" id="WP_145080610.1">
    <property type="nucleotide sequence ID" value="NZ_DAMBUX010000030.1"/>
</dbReference>
<dbReference type="CDD" id="cd07381">
    <property type="entry name" value="MPP_CapA"/>
    <property type="match status" value="1"/>
</dbReference>
<dbReference type="OrthoDB" id="9810906at2"/>
<dbReference type="Proteomes" id="UP000315343">
    <property type="component" value="Unassembled WGS sequence"/>
</dbReference>
<reference evidence="4 5" key="1">
    <citation type="submission" date="2019-07" db="EMBL/GenBank/DDBJ databases">
        <title>Genomic Encyclopedia of Type Strains, Phase I: the one thousand microbial genomes (KMG-I) project.</title>
        <authorList>
            <person name="Kyrpides N."/>
        </authorList>
    </citation>
    <scope>NUCLEOTIDE SEQUENCE [LARGE SCALE GENOMIC DNA]</scope>
    <source>
        <strain evidence="4 5">DSM 13558</strain>
    </source>
</reference>
<organism evidence="4 5">
    <name type="scientific">Sedimentibacter saalensis</name>
    <dbReference type="NCBI Taxonomy" id="130788"/>
    <lineage>
        <taxon>Bacteria</taxon>
        <taxon>Bacillati</taxon>
        <taxon>Bacillota</taxon>
        <taxon>Tissierellia</taxon>
        <taxon>Sedimentibacter</taxon>
    </lineage>
</organism>
<proteinExistence type="inferred from homology"/>
<evidence type="ECO:0000256" key="2">
    <source>
        <dbReference type="SAM" id="MobiDB-lite"/>
    </source>
</evidence>
<dbReference type="Pfam" id="PF09587">
    <property type="entry name" value="PGA_cap"/>
    <property type="match status" value="1"/>
</dbReference>
<dbReference type="AlphaFoldDB" id="A0A562JHC5"/>
<dbReference type="SMART" id="SM00854">
    <property type="entry name" value="PGA_cap"/>
    <property type="match status" value="1"/>
</dbReference>
<dbReference type="InterPro" id="IPR052169">
    <property type="entry name" value="CW_Biosynth-Accessory"/>
</dbReference>
<dbReference type="SUPFAM" id="SSF56300">
    <property type="entry name" value="Metallo-dependent phosphatases"/>
    <property type="match status" value="1"/>
</dbReference>
<feature type="domain" description="Capsule synthesis protein CapA" evidence="3">
    <location>
        <begin position="77"/>
        <end position="327"/>
    </location>
</feature>
<keyword evidence="5" id="KW-1185">Reference proteome</keyword>
<dbReference type="PANTHER" id="PTHR33393">
    <property type="entry name" value="POLYGLUTAMINE SYNTHESIS ACCESSORY PROTEIN RV0574C-RELATED"/>
    <property type="match status" value="1"/>
</dbReference>
<dbReference type="EMBL" id="VLKH01000002">
    <property type="protein sequence ID" value="TWH82647.1"/>
    <property type="molecule type" value="Genomic_DNA"/>
</dbReference>
<evidence type="ECO:0000313" key="4">
    <source>
        <dbReference type="EMBL" id="TWH82647.1"/>
    </source>
</evidence>
<dbReference type="InterPro" id="IPR019079">
    <property type="entry name" value="Capsule_synth_CapA"/>
</dbReference>
<gene>
    <name evidence="4" type="ORF">LY60_00951</name>
</gene>
<evidence type="ECO:0000256" key="1">
    <source>
        <dbReference type="ARBA" id="ARBA00005662"/>
    </source>
</evidence>
<comment type="caution">
    <text evidence="4">The sequence shown here is derived from an EMBL/GenBank/DDBJ whole genome shotgun (WGS) entry which is preliminary data.</text>
</comment>
<dbReference type="InterPro" id="IPR029052">
    <property type="entry name" value="Metallo-depent_PP-like"/>
</dbReference>
<protein>
    <submittedName>
        <fullName evidence="4">Poly-gamma-glutamate synthesis protein (Capsule biosynthesis protein)</fullName>
    </submittedName>
</protein>
<name>A0A562JHC5_9FIRM</name>
<accession>A0A562JHC5</accession>
<feature type="region of interest" description="Disordered" evidence="2">
    <location>
        <begin position="37"/>
        <end position="69"/>
    </location>
</feature>
<evidence type="ECO:0000313" key="5">
    <source>
        <dbReference type="Proteomes" id="UP000315343"/>
    </source>
</evidence>
<comment type="similarity">
    <text evidence="1">Belongs to the CapA family.</text>
</comment>
<feature type="compositionally biased region" description="Basic and acidic residues" evidence="2">
    <location>
        <begin position="55"/>
        <end position="69"/>
    </location>
</feature>